<dbReference type="GO" id="GO:0004298">
    <property type="term" value="F:threonine-type endopeptidase activity"/>
    <property type="evidence" value="ECO:0007669"/>
    <property type="project" value="UniProtKB-KW"/>
</dbReference>
<evidence type="ECO:0000256" key="3">
    <source>
        <dbReference type="ARBA" id="ARBA00022670"/>
    </source>
</evidence>
<accession>A0A081C9V0</accession>
<name>A0A081C9V0_VECG1</name>
<sequence>MSKEEGNKLIFNSRYQGSSFIELLHTEYQEKLMPFDRADMCKESVEASLPMATTILAICYADGVLIGGDRRAVEGHRIASQRIEKVYKTDQYSAMAVAGVAGLCIDMAKLFRTELEHYEKIEGEQLMFEGKANKLAHMIRHNFPAAMRGLVVVPIFVGYDIHQQRGRIFKYDVIGGMYEEEAYSATGSGGKDARNTIKKLYRRAGDEEFALNLAIEALSDAAEEDAATGGPDLLHGVFPTLKTVTRQGVQDLPDEAIESAYKSFLERKRQSELYVPPQEKE</sequence>
<evidence type="ECO:0000256" key="1">
    <source>
        <dbReference type="ARBA" id="ARBA00001198"/>
    </source>
</evidence>
<dbReference type="CDD" id="cd01906">
    <property type="entry name" value="proteasome_protease_HslV"/>
    <property type="match status" value="1"/>
</dbReference>
<dbReference type="InterPro" id="IPR023333">
    <property type="entry name" value="Proteasome_suB-type"/>
</dbReference>
<dbReference type="STRING" id="1499967.U27_01255"/>
<dbReference type="NCBIfam" id="TIGR03690">
    <property type="entry name" value="20S_bact_beta"/>
    <property type="match status" value="1"/>
</dbReference>
<dbReference type="PANTHER" id="PTHR32194">
    <property type="entry name" value="METALLOPROTEASE TLDD"/>
    <property type="match status" value="1"/>
</dbReference>
<dbReference type="InterPro" id="IPR022483">
    <property type="entry name" value="PSB_actinobac"/>
</dbReference>
<evidence type="ECO:0000256" key="2">
    <source>
        <dbReference type="ARBA" id="ARBA00022490"/>
    </source>
</evidence>
<reference evidence="7" key="1">
    <citation type="journal article" date="2015" name="PeerJ">
        <title>First genomic representation of candidate bacterial phylum KSB3 points to enhanced environmental sensing as a trigger of wastewater bulking.</title>
        <authorList>
            <person name="Sekiguchi Y."/>
            <person name="Ohashi A."/>
            <person name="Parks D.H."/>
            <person name="Yamauchi T."/>
            <person name="Tyson G.W."/>
            <person name="Hugenholtz P."/>
        </authorList>
    </citation>
    <scope>NUCLEOTIDE SEQUENCE [LARGE SCALE GENOMIC DNA]</scope>
</reference>
<protein>
    <submittedName>
        <fullName evidence="7">Putative proteasome A-type and B-type</fullName>
    </submittedName>
</protein>
<dbReference type="PANTHER" id="PTHR32194:SF0">
    <property type="entry name" value="ATP-DEPENDENT PROTEASE SUBUNIT HSLV"/>
    <property type="match status" value="1"/>
</dbReference>
<dbReference type="GO" id="GO:0010498">
    <property type="term" value="P:proteasomal protein catabolic process"/>
    <property type="evidence" value="ECO:0007669"/>
    <property type="project" value="InterPro"/>
</dbReference>
<dbReference type="eggNOG" id="COG0638">
    <property type="taxonomic scope" value="Bacteria"/>
</dbReference>
<dbReference type="InterPro" id="IPR001353">
    <property type="entry name" value="Proteasome_sua/b"/>
</dbReference>
<evidence type="ECO:0000256" key="4">
    <source>
        <dbReference type="ARBA" id="ARBA00022698"/>
    </source>
</evidence>
<keyword evidence="3" id="KW-0645">Protease</keyword>
<dbReference type="PROSITE" id="PS51476">
    <property type="entry name" value="PROTEASOME_BETA_2"/>
    <property type="match status" value="1"/>
</dbReference>
<dbReference type="SUPFAM" id="SSF56235">
    <property type="entry name" value="N-terminal nucleophile aminohydrolases (Ntn hydrolases)"/>
    <property type="match status" value="1"/>
</dbReference>
<dbReference type="AlphaFoldDB" id="A0A081C9V0"/>
<keyword evidence="4" id="KW-0888">Threonine protease</keyword>
<evidence type="ECO:0000313" key="7">
    <source>
        <dbReference type="EMBL" id="GAK61355.1"/>
    </source>
</evidence>
<dbReference type="GO" id="GO:0005737">
    <property type="term" value="C:cytoplasm"/>
    <property type="evidence" value="ECO:0007669"/>
    <property type="project" value="TreeGrafter"/>
</dbReference>
<dbReference type="Gene3D" id="3.60.20.10">
    <property type="entry name" value="Glutamine Phosphoribosylpyrophosphate, subunit 1, domain 1"/>
    <property type="match status" value="1"/>
</dbReference>
<keyword evidence="8" id="KW-1185">Reference proteome</keyword>
<evidence type="ECO:0000256" key="5">
    <source>
        <dbReference type="ARBA" id="ARBA00022801"/>
    </source>
</evidence>
<dbReference type="Proteomes" id="UP000030661">
    <property type="component" value="Unassembled WGS sequence"/>
</dbReference>
<dbReference type="HOGENOM" id="CLU_035750_2_0_0"/>
<evidence type="ECO:0000313" key="8">
    <source>
        <dbReference type="Proteomes" id="UP000030661"/>
    </source>
</evidence>
<dbReference type="EMBL" id="DF820478">
    <property type="protein sequence ID" value="GAK61355.1"/>
    <property type="molecule type" value="Genomic_DNA"/>
</dbReference>
<keyword evidence="5" id="KW-0378">Hydrolase</keyword>
<gene>
    <name evidence="7" type="ORF">U27_01255</name>
</gene>
<dbReference type="InterPro" id="IPR029055">
    <property type="entry name" value="Ntn_hydrolases_N"/>
</dbReference>
<evidence type="ECO:0000256" key="6">
    <source>
        <dbReference type="ARBA" id="ARBA00022942"/>
    </source>
</evidence>
<comment type="catalytic activity">
    <reaction evidence="1">
        <text>Cleavage of peptide bonds with very broad specificity.</text>
        <dbReference type="EC" id="3.4.25.1"/>
    </reaction>
</comment>
<dbReference type="GO" id="GO:0005839">
    <property type="term" value="C:proteasome core complex"/>
    <property type="evidence" value="ECO:0007669"/>
    <property type="project" value="InterPro"/>
</dbReference>
<keyword evidence="2" id="KW-0963">Cytoplasm</keyword>
<dbReference type="MEROPS" id="T01.005"/>
<keyword evidence="6 7" id="KW-0647">Proteasome</keyword>
<proteinExistence type="predicted"/>
<organism evidence="7">
    <name type="scientific">Vecturithrix granuli</name>
    <dbReference type="NCBI Taxonomy" id="1499967"/>
    <lineage>
        <taxon>Bacteria</taxon>
        <taxon>Candidatus Moduliflexota</taxon>
        <taxon>Candidatus Vecturitrichia</taxon>
        <taxon>Candidatus Vecturitrichales</taxon>
        <taxon>Candidatus Vecturitrichaceae</taxon>
        <taxon>Candidatus Vecturithrix</taxon>
    </lineage>
</organism>
<dbReference type="Pfam" id="PF00227">
    <property type="entry name" value="Proteasome"/>
    <property type="match status" value="1"/>
</dbReference>